<sequence>MRGILTAFTTLADLGKQLFQLFEQFLKAIAASSPLSASASL</sequence>
<protein>
    <submittedName>
        <fullName evidence="1">Uncharacterized protein</fullName>
    </submittedName>
</protein>
<organism evidence="1 2">
    <name type="scientific">Pseudomonas synxantha</name>
    <dbReference type="NCBI Taxonomy" id="47883"/>
    <lineage>
        <taxon>Bacteria</taxon>
        <taxon>Pseudomonadati</taxon>
        <taxon>Pseudomonadota</taxon>
        <taxon>Gammaproteobacteria</taxon>
        <taxon>Pseudomonadales</taxon>
        <taxon>Pseudomonadaceae</taxon>
        <taxon>Pseudomonas</taxon>
    </lineage>
</organism>
<accession>A0A3G7U4T8</accession>
<evidence type="ECO:0000313" key="1">
    <source>
        <dbReference type="EMBL" id="AZE53589.1"/>
    </source>
</evidence>
<dbReference type="EMBL" id="CP027754">
    <property type="protein sequence ID" value="AZE53589.1"/>
    <property type="molecule type" value="Genomic_DNA"/>
</dbReference>
<dbReference type="AlphaFoldDB" id="A0A3G7U4T8"/>
<gene>
    <name evidence="1" type="ORF">C4K03_1418</name>
</gene>
<name>A0A3G7U4T8_9PSED</name>
<dbReference type="Proteomes" id="UP000268696">
    <property type="component" value="Chromosome"/>
</dbReference>
<reference evidence="1 2" key="1">
    <citation type="submission" date="2018-03" db="EMBL/GenBank/DDBJ databases">
        <title>Diversity of phytobeneficial traits revealed by whole-genome analysis of worldwide-isolated phenazine-producing Pseudomonas spp.</title>
        <authorList>
            <person name="Biessy A."/>
            <person name="Novinscak A."/>
            <person name="Blom J."/>
            <person name="Leger G."/>
            <person name="Thomashow L.S."/>
            <person name="Cazorla F.M."/>
            <person name="Josic D."/>
            <person name="Filion M."/>
        </authorList>
    </citation>
    <scope>NUCLEOTIDE SEQUENCE [LARGE SCALE GENOMIC DNA]</scope>
    <source>
        <strain evidence="1 2">30B</strain>
    </source>
</reference>
<evidence type="ECO:0000313" key="2">
    <source>
        <dbReference type="Proteomes" id="UP000268696"/>
    </source>
</evidence>
<proteinExistence type="predicted"/>